<dbReference type="GO" id="GO:0043683">
    <property type="term" value="P:type IV pilus assembly"/>
    <property type="evidence" value="ECO:0007669"/>
    <property type="project" value="TreeGrafter"/>
</dbReference>
<name>A0AAW9RGZ8_9GAMM</name>
<dbReference type="GO" id="GO:0043107">
    <property type="term" value="P:type IV pilus-dependent motility"/>
    <property type="evidence" value="ECO:0007669"/>
    <property type="project" value="TreeGrafter"/>
</dbReference>
<evidence type="ECO:0000256" key="2">
    <source>
        <dbReference type="SAM" id="Phobius"/>
    </source>
</evidence>
<evidence type="ECO:0000313" key="3">
    <source>
        <dbReference type="EMBL" id="MEJ8569452.1"/>
    </source>
</evidence>
<organism evidence="3 4">
    <name type="scientific">Elongatibacter sediminis</name>
    <dbReference type="NCBI Taxonomy" id="3119006"/>
    <lineage>
        <taxon>Bacteria</taxon>
        <taxon>Pseudomonadati</taxon>
        <taxon>Pseudomonadota</taxon>
        <taxon>Gammaproteobacteria</taxon>
        <taxon>Chromatiales</taxon>
        <taxon>Wenzhouxiangellaceae</taxon>
        <taxon>Elongatibacter</taxon>
    </lineage>
</organism>
<sequence length="198" mass="22555">MARINLLPWREEARRERQRQFLFSLVGTLVLGAILVLIVGMFYDQRISQQEARNQKIQQEINRLQARIERIAELERTRNRLLSRKQIIEELQASRSLTVELLDKLAKTIPVGVTLGNVRQQGANVTLLGSSQSNARVSAYLNSLEQMDLFLNPELQYVRAADNPATRTEPYEFAIRVRLKPKTPEQGVDETGGTAEAN</sequence>
<gene>
    <name evidence="3" type="ORF">V3330_17630</name>
</gene>
<dbReference type="AlphaFoldDB" id="A0AAW9RGZ8"/>
<dbReference type="Proteomes" id="UP001359886">
    <property type="component" value="Unassembled WGS sequence"/>
</dbReference>
<reference evidence="3 4" key="1">
    <citation type="submission" date="2024-02" db="EMBL/GenBank/DDBJ databases">
        <title>A novel Wenzhouxiangellaceae bacterium, isolated from coastal sediments.</title>
        <authorList>
            <person name="Du Z.-J."/>
            <person name="Ye Y.-Q."/>
            <person name="Zhang X.-Y."/>
        </authorList>
    </citation>
    <scope>NUCLEOTIDE SEQUENCE [LARGE SCALE GENOMIC DNA]</scope>
    <source>
        <strain evidence="3 4">CH-27</strain>
    </source>
</reference>
<keyword evidence="2" id="KW-1133">Transmembrane helix</keyword>
<feature type="transmembrane region" description="Helical" evidence="2">
    <location>
        <begin position="21"/>
        <end position="43"/>
    </location>
</feature>
<feature type="coiled-coil region" evidence="1">
    <location>
        <begin position="47"/>
        <end position="91"/>
    </location>
</feature>
<keyword evidence="2" id="KW-0472">Membrane</keyword>
<dbReference type="InterPro" id="IPR007813">
    <property type="entry name" value="PilN"/>
</dbReference>
<keyword evidence="2" id="KW-0812">Transmembrane</keyword>
<dbReference type="PANTHER" id="PTHR40278">
    <property type="entry name" value="DNA UTILIZATION PROTEIN HOFN"/>
    <property type="match status" value="1"/>
</dbReference>
<protein>
    <submittedName>
        <fullName evidence="3">PilN domain-containing protein</fullName>
    </submittedName>
</protein>
<keyword evidence="4" id="KW-1185">Reference proteome</keyword>
<comment type="caution">
    <text evidence="3">The sequence shown here is derived from an EMBL/GenBank/DDBJ whole genome shotgun (WGS) entry which is preliminary data.</text>
</comment>
<dbReference type="PANTHER" id="PTHR40278:SF2">
    <property type="entry name" value="TYPE IV PILUS INNER MEMBRANE COMPONENT PILN"/>
    <property type="match status" value="1"/>
</dbReference>
<dbReference type="RefSeq" id="WP_354696777.1">
    <property type="nucleotide sequence ID" value="NZ_JAZHOG010000014.1"/>
</dbReference>
<keyword evidence="1" id="KW-0175">Coiled coil</keyword>
<dbReference type="Pfam" id="PF05137">
    <property type="entry name" value="PilN"/>
    <property type="match status" value="1"/>
</dbReference>
<proteinExistence type="predicted"/>
<evidence type="ECO:0000313" key="4">
    <source>
        <dbReference type="Proteomes" id="UP001359886"/>
    </source>
</evidence>
<evidence type="ECO:0000256" key="1">
    <source>
        <dbReference type="SAM" id="Coils"/>
    </source>
</evidence>
<dbReference type="InterPro" id="IPR052534">
    <property type="entry name" value="Extracell_DNA_Util/SecSys_Comp"/>
</dbReference>
<dbReference type="EMBL" id="JAZHOG010000014">
    <property type="protein sequence ID" value="MEJ8569452.1"/>
    <property type="molecule type" value="Genomic_DNA"/>
</dbReference>
<accession>A0AAW9RGZ8</accession>